<comment type="cofactor">
    <cofactor evidence="2">
        <name>Mg(2+)</name>
        <dbReference type="ChEBI" id="CHEBI:18420"/>
    </cofactor>
</comment>
<sequence>MFRKIKSTVYWIALIANIVAIVALLLVGNVDRLQPAEHPWLSNFGLGFPIVLAINLLFLVFWAVFRFKTIWLPLLGLLICYVPIRKYTPFNIKKEHPVRSIKVLSYNVFMFAIWDFDPDETNPIVNYILKSNADIVCLQETDVYGKHQDNIYKAFRKAYPYHDFVSMPAPGCQHMMLLSRYPILKKEQIKYKSAGNISFAYLINYNNQEVLVVNNHFESNHLSEADKQGYKDMVRAPFEGSTTKTESERILDKLGRAAITRAPQVDAVAAYVKKHLDKKIPVILCGDFNDNPISYAHKTIANHLTDAYIASGNGPGVSYHKSGMYVRIDNIFCSDDFEPYEAKVDNKISTSDHYPIYTWLKYRPKY</sequence>
<comment type="cofactor">
    <cofactor evidence="1">
        <name>Mn(2+)</name>
        <dbReference type="ChEBI" id="CHEBI:29035"/>
    </cofactor>
</comment>
<dbReference type="EMBL" id="AP014597">
    <property type="protein sequence ID" value="BAU17736.1"/>
    <property type="molecule type" value="Genomic_DNA"/>
</dbReference>
<dbReference type="GO" id="GO:0046872">
    <property type="term" value="F:metal ion binding"/>
    <property type="evidence" value="ECO:0007669"/>
    <property type="project" value="UniProtKB-KW"/>
</dbReference>
<dbReference type="RefSeq" id="WP_096405538.1">
    <property type="nucleotide sequence ID" value="NZ_AP014597.1"/>
</dbReference>
<keyword evidence="9" id="KW-0812">Transmembrane</keyword>
<name>A0A0S3UJU2_PREIN</name>
<evidence type="ECO:0000256" key="8">
    <source>
        <dbReference type="ARBA" id="ARBA00023204"/>
    </source>
</evidence>
<dbReference type="Proteomes" id="UP000217431">
    <property type="component" value="Chromosome I"/>
</dbReference>
<dbReference type="GO" id="GO:0004518">
    <property type="term" value="F:nuclease activity"/>
    <property type="evidence" value="ECO:0007669"/>
    <property type="project" value="UniProtKB-KW"/>
</dbReference>
<evidence type="ECO:0000313" key="12">
    <source>
        <dbReference type="Proteomes" id="UP000217431"/>
    </source>
</evidence>
<evidence type="ECO:0000256" key="7">
    <source>
        <dbReference type="ARBA" id="ARBA00022842"/>
    </source>
</evidence>
<proteinExistence type="predicted"/>
<dbReference type="PANTHER" id="PTHR15822:SF4">
    <property type="entry name" value="TYROSYL-DNA PHOSPHODIESTERASE 2"/>
    <property type="match status" value="1"/>
</dbReference>
<keyword evidence="6" id="KW-0378">Hydrolase</keyword>
<evidence type="ECO:0000256" key="3">
    <source>
        <dbReference type="ARBA" id="ARBA00022722"/>
    </source>
</evidence>
<dbReference type="GO" id="GO:0006281">
    <property type="term" value="P:DNA repair"/>
    <property type="evidence" value="ECO:0007669"/>
    <property type="project" value="UniProtKB-KW"/>
</dbReference>
<feature type="transmembrane region" description="Helical" evidence="9">
    <location>
        <begin position="69"/>
        <end position="84"/>
    </location>
</feature>
<keyword evidence="9" id="KW-0472">Membrane</keyword>
<keyword evidence="8" id="KW-0234">DNA repair</keyword>
<accession>A0A0S3UJU2</accession>
<keyword evidence="4" id="KW-0479">Metal-binding</keyword>
<gene>
    <name evidence="11" type="ORF">PIOMA14_I_1228</name>
</gene>
<evidence type="ECO:0000256" key="9">
    <source>
        <dbReference type="SAM" id="Phobius"/>
    </source>
</evidence>
<feature type="domain" description="Endonuclease/exonuclease/phosphatase" evidence="10">
    <location>
        <begin position="104"/>
        <end position="353"/>
    </location>
</feature>
<evidence type="ECO:0000256" key="6">
    <source>
        <dbReference type="ARBA" id="ARBA00022801"/>
    </source>
</evidence>
<evidence type="ECO:0000313" key="11">
    <source>
        <dbReference type="EMBL" id="BAU17736.1"/>
    </source>
</evidence>
<organism evidence="11 12">
    <name type="scientific">Prevotella intermedia</name>
    <dbReference type="NCBI Taxonomy" id="28131"/>
    <lineage>
        <taxon>Bacteria</taxon>
        <taxon>Pseudomonadati</taxon>
        <taxon>Bacteroidota</taxon>
        <taxon>Bacteroidia</taxon>
        <taxon>Bacteroidales</taxon>
        <taxon>Prevotellaceae</taxon>
        <taxon>Prevotella</taxon>
    </lineage>
</organism>
<protein>
    <recommendedName>
        <fullName evidence="10">Endonuclease/exonuclease/phosphatase domain-containing protein</fullName>
    </recommendedName>
</protein>
<evidence type="ECO:0000256" key="5">
    <source>
        <dbReference type="ARBA" id="ARBA00022763"/>
    </source>
</evidence>
<feature type="transmembrane region" description="Helical" evidence="9">
    <location>
        <begin position="9"/>
        <end position="28"/>
    </location>
</feature>
<evidence type="ECO:0000256" key="4">
    <source>
        <dbReference type="ARBA" id="ARBA00022723"/>
    </source>
</evidence>
<keyword evidence="9" id="KW-1133">Transmembrane helix</keyword>
<evidence type="ECO:0000256" key="2">
    <source>
        <dbReference type="ARBA" id="ARBA00001946"/>
    </source>
</evidence>
<evidence type="ECO:0000256" key="1">
    <source>
        <dbReference type="ARBA" id="ARBA00001936"/>
    </source>
</evidence>
<dbReference type="Gene3D" id="3.60.10.10">
    <property type="entry name" value="Endonuclease/exonuclease/phosphatase"/>
    <property type="match status" value="1"/>
</dbReference>
<dbReference type="CDD" id="cd09084">
    <property type="entry name" value="EEP-2"/>
    <property type="match status" value="1"/>
</dbReference>
<dbReference type="GO" id="GO:0016787">
    <property type="term" value="F:hydrolase activity"/>
    <property type="evidence" value="ECO:0007669"/>
    <property type="project" value="UniProtKB-KW"/>
</dbReference>
<dbReference type="InterPro" id="IPR036691">
    <property type="entry name" value="Endo/exonu/phosph_ase_sf"/>
</dbReference>
<dbReference type="Pfam" id="PF03372">
    <property type="entry name" value="Exo_endo_phos"/>
    <property type="match status" value="1"/>
</dbReference>
<dbReference type="AlphaFoldDB" id="A0A0S3UJU2"/>
<dbReference type="InterPro" id="IPR051547">
    <property type="entry name" value="TDP2-like"/>
</dbReference>
<dbReference type="PANTHER" id="PTHR15822">
    <property type="entry name" value="TRAF AND TNF RECEPTOR-ASSOCIATED PROTEIN"/>
    <property type="match status" value="1"/>
</dbReference>
<dbReference type="STRING" id="28131.BWX40_01995"/>
<keyword evidence="3" id="KW-0540">Nuclease</keyword>
<evidence type="ECO:0000259" key="10">
    <source>
        <dbReference type="Pfam" id="PF03372"/>
    </source>
</evidence>
<feature type="transmembrane region" description="Helical" evidence="9">
    <location>
        <begin position="40"/>
        <end position="62"/>
    </location>
</feature>
<dbReference type="InterPro" id="IPR005135">
    <property type="entry name" value="Endo/exonuclease/phosphatase"/>
</dbReference>
<dbReference type="SUPFAM" id="SSF56219">
    <property type="entry name" value="DNase I-like"/>
    <property type="match status" value="1"/>
</dbReference>
<keyword evidence="5" id="KW-0227">DNA damage</keyword>
<reference evidence="11 12" key="1">
    <citation type="journal article" date="2016" name="DNA Res.">
        <title>The complete genome sequencing of Prevotella intermedia strain OMA14 and a subsequent fine-scale, intra-species genomic comparison reveal an unusual amplification of conjugative and mobile transposons and identify a novel Prevotella-lineage-specific repeat.</title>
        <authorList>
            <person name="Naito M."/>
            <person name="Ogura Y."/>
            <person name="Itoh T."/>
            <person name="Shoji M."/>
            <person name="Okamoto M."/>
            <person name="Hayashi T."/>
            <person name="Nakayama K."/>
        </authorList>
    </citation>
    <scope>NUCLEOTIDE SEQUENCE [LARGE SCALE GENOMIC DNA]</scope>
    <source>
        <strain evidence="11 12">OMA14</strain>
    </source>
</reference>
<keyword evidence="7" id="KW-0460">Magnesium</keyword>